<evidence type="ECO:0000256" key="10">
    <source>
        <dbReference type="ARBA" id="ARBA00023136"/>
    </source>
</evidence>
<keyword evidence="5 11" id="KW-0109">Calcium transport</keyword>
<organism evidence="15 17">
    <name type="scientific">Auxenochlorella protothecoides</name>
    <name type="common">Green microalga</name>
    <name type="synonym">Chlorella protothecoides</name>
    <dbReference type="NCBI Taxonomy" id="3075"/>
    <lineage>
        <taxon>Eukaryota</taxon>
        <taxon>Viridiplantae</taxon>
        <taxon>Chlorophyta</taxon>
        <taxon>core chlorophytes</taxon>
        <taxon>Trebouxiophyceae</taxon>
        <taxon>Chlorellales</taxon>
        <taxon>Chlorellaceae</taxon>
        <taxon>Auxenochlorella</taxon>
    </lineage>
</organism>
<feature type="transmembrane region" description="Helical" evidence="11">
    <location>
        <begin position="449"/>
        <end position="472"/>
    </location>
</feature>
<proteinExistence type="inferred from homology"/>
<feature type="transmembrane region" description="Helical" evidence="11">
    <location>
        <begin position="179"/>
        <end position="202"/>
    </location>
</feature>
<dbReference type="AlphaFoldDB" id="A0A087SJB0"/>
<sequence length="540" mass="57503">MDISRRQLHLVSADAARRSGVDGADQEGNLTLSTSLRSPRLSSRSRASGHLEEPLLDPEAAAEAGESPAGNGALPPHQPPRGAHNSERARRHWRFAASHVSKLMPDNFANSDSDTASILSERRLARRGGDRSRDAIAQTFISTLAGTLGTGTVLQNQSIAMEHHPGVWSPGSDARCIGLMLVSSYINVLLACIPVGILAGALGWSPTLVFIMNFLALVPLALLLGETTEDLAVRFGDTVGGLLNATFGNVVELILSIAALRKGLYTVVATSLIGSILSNLLLVLGMCFLFGGLRFQQQRFSPLANKVGSSLLFVACIGIIIPTMAKRIYGSEVMTDAAVINLSHAIAILLMFVYFCYLTFQLKTHSDLFASGESEDNPALSLSGALAFLSAITVIVAVCSEFLTGAIEAVSEKFNINPSFLGLIVLPIAGNACEHITAVFVAFKNKMDLAIGVAVGSSIQIALFAIPFTVLAGWVMGTTFTLDFDVFSVLMLTVAVILAYFVSSDGSSNWLLGLQLIITYVLIAAVFFLEREPKHRSGGH</sequence>
<gene>
    <name evidence="16" type="ORF">APUTEX25_003790</name>
    <name evidence="15" type="ORF">F751_1428</name>
    <name evidence="14" type="ORF">g.16036</name>
</gene>
<dbReference type="Proteomes" id="UP000279271">
    <property type="component" value="Unassembled WGS sequence"/>
</dbReference>
<dbReference type="EMBL" id="GDKF01010031">
    <property type="protein sequence ID" value="JAT68591.1"/>
    <property type="molecule type" value="Transcribed_RNA"/>
</dbReference>
<dbReference type="NCBIfam" id="TIGR00378">
    <property type="entry name" value="cax"/>
    <property type="match status" value="1"/>
</dbReference>
<keyword evidence="3 11" id="KW-0813">Transport</keyword>
<reference evidence="16" key="5">
    <citation type="submission" date="2018-11" db="EMBL/GenBank/DDBJ databases">
        <title>Characterization of plant carbon substrate utilization by Auxenochlorella protothecoides.</title>
        <authorList>
            <person name="Vogler B.W."/>
            <person name="Starkenburg S.R."/>
            <person name="Sudasinghe N."/>
            <person name="Schambach J.Y."/>
            <person name="Rollin J.A."/>
            <person name="Pattathil S."/>
            <person name="Barry A.N."/>
        </authorList>
    </citation>
    <scope>NUCLEOTIDE SEQUENCE [LARGE SCALE GENOMIC DNA]</scope>
    <source>
        <strain evidence="16">UTEX 25</strain>
    </source>
</reference>
<dbReference type="EMBL" id="QOKY01000158">
    <property type="protein sequence ID" value="RMZ55824.1"/>
    <property type="molecule type" value="Genomic_DNA"/>
</dbReference>
<keyword evidence="7 11" id="KW-0106">Calcium</keyword>
<dbReference type="Gene3D" id="1.20.1420.30">
    <property type="entry name" value="NCX, central ion-binding region"/>
    <property type="match status" value="1"/>
</dbReference>
<evidence type="ECO:0000256" key="11">
    <source>
        <dbReference type="RuleBase" id="RU365028"/>
    </source>
</evidence>
<feature type="transmembrane region" description="Helical" evidence="11">
    <location>
        <begin position="509"/>
        <end position="529"/>
    </location>
</feature>
<feature type="transmembrane region" description="Helical" evidence="11">
    <location>
        <begin position="303"/>
        <end position="325"/>
    </location>
</feature>
<keyword evidence="4 11" id="KW-0050">Antiport</keyword>
<keyword evidence="8 11" id="KW-1133">Transmembrane helix</keyword>
<dbReference type="Proteomes" id="UP000028924">
    <property type="component" value="Unassembled WGS sequence"/>
</dbReference>
<feature type="domain" description="Sodium/calcium exchanger membrane region" evidence="13">
    <location>
        <begin position="386"/>
        <end position="528"/>
    </location>
</feature>
<reference evidence="16" key="4">
    <citation type="submission" date="2018-10" db="EMBL/GenBank/DDBJ databases">
        <authorList>
            <person name="Hovde B."/>
            <person name="Zhang X."/>
        </authorList>
    </citation>
    <scope>NUCLEOTIDE SEQUENCE [LARGE SCALE GENOMIC DNA]</scope>
    <source>
        <strain evidence="16">UTEX 25</strain>
    </source>
</reference>
<evidence type="ECO:0000256" key="12">
    <source>
        <dbReference type="SAM" id="MobiDB-lite"/>
    </source>
</evidence>
<keyword evidence="6 11" id="KW-0812">Transmembrane</keyword>
<keyword evidence="9 11" id="KW-0406">Ion transport</keyword>
<dbReference type="InterPro" id="IPR044880">
    <property type="entry name" value="NCX_ion-bd_dom_sf"/>
</dbReference>
<evidence type="ECO:0000259" key="13">
    <source>
        <dbReference type="Pfam" id="PF01699"/>
    </source>
</evidence>
<dbReference type="Pfam" id="PF01699">
    <property type="entry name" value="Na_Ca_ex"/>
    <property type="match status" value="2"/>
</dbReference>
<evidence type="ECO:0000256" key="3">
    <source>
        <dbReference type="ARBA" id="ARBA00022448"/>
    </source>
</evidence>
<dbReference type="EMBL" id="KL662123">
    <property type="protein sequence ID" value="KFM25814.1"/>
    <property type="molecule type" value="Genomic_DNA"/>
</dbReference>
<dbReference type="GO" id="GO:0012505">
    <property type="term" value="C:endomembrane system"/>
    <property type="evidence" value="ECO:0007669"/>
    <property type="project" value="UniProtKB-SubCell"/>
</dbReference>
<evidence type="ECO:0000313" key="16">
    <source>
        <dbReference type="EMBL" id="RMZ55824.1"/>
    </source>
</evidence>
<dbReference type="PANTHER" id="PTHR31503">
    <property type="entry name" value="VACUOLAR CALCIUM ION TRANSPORTER"/>
    <property type="match status" value="1"/>
</dbReference>
<feature type="transmembrane region" description="Helical" evidence="11">
    <location>
        <begin position="420"/>
        <end position="443"/>
    </location>
</feature>
<dbReference type="STRING" id="3075.A0A087SJB0"/>
<feature type="region of interest" description="Disordered" evidence="12">
    <location>
        <begin position="1"/>
        <end position="89"/>
    </location>
</feature>
<evidence type="ECO:0000256" key="7">
    <source>
        <dbReference type="ARBA" id="ARBA00022837"/>
    </source>
</evidence>
<keyword evidence="11" id="KW-0926">Vacuole</keyword>
<accession>A0A087SJB0</accession>
<dbReference type="RefSeq" id="XP_011398710.1">
    <property type="nucleotide sequence ID" value="XM_011400408.1"/>
</dbReference>
<dbReference type="GeneID" id="23612819"/>
<keyword evidence="17" id="KW-1185">Reference proteome</keyword>
<feature type="transmembrane region" description="Helical" evidence="11">
    <location>
        <begin position="337"/>
        <end position="360"/>
    </location>
</feature>
<evidence type="ECO:0000313" key="18">
    <source>
        <dbReference type="Proteomes" id="UP000279271"/>
    </source>
</evidence>
<comment type="similarity">
    <text evidence="2">Belongs to the Ca(2+):cation antiporter (CaCA) (TC 2.A.19) family. Cation/proton exchanger (CAX) subfamily.</text>
</comment>
<feature type="transmembrane region" description="Helical" evidence="11">
    <location>
        <begin position="484"/>
        <end position="503"/>
    </location>
</feature>
<dbReference type="NCBIfam" id="TIGR00846">
    <property type="entry name" value="caca2"/>
    <property type="match status" value="1"/>
</dbReference>
<comment type="subcellular location">
    <subcellularLocation>
        <location evidence="1">Endomembrane system</location>
        <topology evidence="1">Multi-pass membrane protein</topology>
    </subcellularLocation>
    <subcellularLocation>
        <location evidence="11">Vacuole membrane</location>
    </subcellularLocation>
</comment>
<dbReference type="GO" id="GO:0015369">
    <property type="term" value="F:calcium:proton antiporter activity"/>
    <property type="evidence" value="ECO:0007669"/>
    <property type="project" value="UniProtKB-UniRule"/>
</dbReference>
<dbReference type="InterPro" id="IPR004837">
    <property type="entry name" value="NaCa_Exmemb"/>
</dbReference>
<dbReference type="eggNOG" id="KOG1397">
    <property type="taxonomic scope" value="Eukaryota"/>
</dbReference>
<reference evidence="15 17" key="1">
    <citation type="journal article" date="2014" name="BMC Genomics">
        <title>Oil accumulation mechanisms of the oleaginous microalga Chlorella protothecoides revealed through its genome, transcriptomes, and proteomes.</title>
        <authorList>
            <person name="Gao C."/>
            <person name="Wang Y."/>
            <person name="Shen Y."/>
            <person name="Yan D."/>
            <person name="He X."/>
            <person name="Dai J."/>
            <person name="Wu Q."/>
        </authorList>
    </citation>
    <scope>NUCLEOTIDE SEQUENCE [LARGE SCALE GENOMIC DNA]</scope>
    <source>
        <strain evidence="15 17">0710</strain>
    </source>
</reference>
<reference evidence="18" key="3">
    <citation type="journal article" date="2018" name="Algal Res.">
        <title>Characterization of plant carbon substrate utilization by Auxenochlorella protothecoides.</title>
        <authorList>
            <person name="Vogler B.W."/>
            <person name="Starkenburg S.R."/>
            <person name="Sudasinghe N."/>
            <person name="Schambach J.Y."/>
            <person name="Rollin J.A."/>
            <person name="Pattathil S."/>
            <person name="Barry A.N."/>
        </authorList>
    </citation>
    <scope>NUCLEOTIDE SEQUENCE [LARGE SCALE GENOMIC DNA]</scope>
    <source>
        <strain evidence="18">UTEX 25</strain>
    </source>
</reference>
<evidence type="ECO:0000256" key="1">
    <source>
        <dbReference type="ARBA" id="ARBA00004127"/>
    </source>
</evidence>
<feature type="transmembrane region" description="Helical" evidence="11">
    <location>
        <begin position="264"/>
        <end position="291"/>
    </location>
</feature>
<dbReference type="GO" id="GO:0009705">
    <property type="term" value="C:plant-type vacuole membrane"/>
    <property type="evidence" value="ECO:0007669"/>
    <property type="project" value="TreeGrafter"/>
</dbReference>
<evidence type="ECO:0000256" key="4">
    <source>
        <dbReference type="ARBA" id="ARBA00022449"/>
    </source>
</evidence>
<protein>
    <recommendedName>
        <fullName evidence="11">Vacuolar cation/proton exchanger</fullName>
    </recommendedName>
</protein>
<feature type="domain" description="Sodium/calcium exchanger membrane region" evidence="13">
    <location>
        <begin position="207"/>
        <end position="362"/>
    </location>
</feature>
<evidence type="ECO:0000256" key="6">
    <source>
        <dbReference type="ARBA" id="ARBA00022692"/>
    </source>
</evidence>
<feature type="transmembrane region" description="Helical" evidence="11">
    <location>
        <begin position="380"/>
        <end position="399"/>
    </location>
</feature>
<evidence type="ECO:0000313" key="15">
    <source>
        <dbReference type="EMBL" id="KFM25814.1"/>
    </source>
</evidence>
<dbReference type="InterPro" id="IPR004713">
    <property type="entry name" value="CaH_exchang"/>
</dbReference>
<feature type="transmembrane region" description="Helical" evidence="11">
    <location>
        <begin position="208"/>
        <end position="225"/>
    </location>
</feature>
<dbReference type="KEGG" id="apro:F751_1428"/>
<evidence type="ECO:0000313" key="17">
    <source>
        <dbReference type="Proteomes" id="UP000028924"/>
    </source>
</evidence>
<comment type="function">
    <text evidence="11">Vacuolar cation/proton exchanger (CAX). Translocates Ca(2+) and other metal ions into vacuoles using the proton gradient formed by H(+)-ATPase and H(+)-pyrophosphatase.</text>
</comment>
<feature type="compositionally biased region" description="Low complexity" evidence="12">
    <location>
        <begin position="30"/>
        <end position="48"/>
    </location>
</feature>
<evidence type="ECO:0000256" key="8">
    <source>
        <dbReference type="ARBA" id="ARBA00022989"/>
    </source>
</evidence>
<comment type="caution">
    <text evidence="11">Lacks conserved residue(s) required for the propagation of feature annotation.</text>
</comment>
<dbReference type="OrthoDB" id="1699231at2759"/>
<evidence type="ECO:0000313" key="14">
    <source>
        <dbReference type="EMBL" id="JAT68591.1"/>
    </source>
</evidence>
<evidence type="ECO:0000256" key="2">
    <source>
        <dbReference type="ARBA" id="ARBA00008248"/>
    </source>
</evidence>
<keyword evidence="10 11" id="KW-0472">Membrane</keyword>
<feature type="compositionally biased region" description="Low complexity" evidence="12">
    <location>
        <begin position="57"/>
        <end position="73"/>
    </location>
</feature>
<dbReference type="InterPro" id="IPR004798">
    <property type="entry name" value="CAX-like"/>
</dbReference>
<dbReference type="GO" id="GO:0006874">
    <property type="term" value="P:intracellular calcium ion homeostasis"/>
    <property type="evidence" value="ECO:0007669"/>
    <property type="project" value="TreeGrafter"/>
</dbReference>
<reference evidence="14" key="2">
    <citation type="submission" date="2015-08" db="EMBL/GenBank/DDBJ databases">
        <authorList>
            <person name="Babu N.S."/>
            <person name="Beckwith C.J."/>
            <person name="Beseler K.G."/>
            <person name="Brison A."/>
            <person name="Carone J.V."/>
            <person name="Caskin T.P."/>
            <person name="Diamond M."/>
            <person name="Durham M.E."/>
            <person name="Foxe J.M."/>
            <person name="Go M."/>
            <person name="Henderson B.A."/>
            <person name="Jones I.B."/>
            <person name="McGettigan J.A."/>
            <person name="Micheletti S.J."/>
            <person name="Nasrallah M.E."/>
            <person name="Ortiz D."/>
            <person name="Piller C.R."/>
            <person name="Privatt S.R."/>
            <person name="Schneider S.L."/>
            <person name="Sharp S."/>
            <person name="Smith T.C."/>
            <person name="Stanton J.D."/>
            <person name="Ullery H.E."/>
            <person name="Wilson R.J."/>
            <person name="Serrano M.G."/>
            <person name="Buck G."/>
            <person name="Lee V."/>
            <person name="Wang Y."/>
            <person name="Carvalho R."/>
            <person name="Voegtly L."/>
            <person name="Shi R."/>
            <person name="Duckworth R."/>
            <person name="Johnson A."/>
            <person name="Loviza R."/>
            <person name="Walstead R."/>
            <person name="Shah Z."/>
            <person name="Kiflezghi M."/>
            <person name="Wade K."/>
            <person name="Ball S.L."/>
            <person name="Bradley K.W."/>
            <person name="Asai D.J."/>
            <person name="Bowman C.A."/>
            <person name="Russell D.A."/>
            <person name="Pope W.H."/>
            <person name="Jacobs-Sera D."/>
            <person name="Hendrix R.W."/>
            <person name="Hatfull G.F."/>
        </authorList>
    </citation>
    <scope>NUCLEOTIDE SEQUENCE</scope>
</reference>
<dbReference type="PANTHER" id="PTHR31503:SF22">
    <property type="entry name" value="VACUOLAR CALCIUM ION TRANSPORTER"/>
    <property type="match status" value="1"/>
</dbReference>
<evidence type="ECO:0000256" key="9">
    <source>
        <dbReference type="ARBA" id="ARBA00023065"/>
    </source>
</evidence>
<name>A0A087SJB0_AUXPR</name>
<evidence type="ECO:0000256" key="5">
    <source>
        <dbReference type="ARBA" id="ARBA00022568"/>
    </source>
</evidence>